<protein>
    <submittedName>
        <fullName evidence="4">Polysaccharide export protein</fullName>
    </submittedName>
</protein>
<evidence type="ECO:0000259" key="3">
    <source>
        <dbReference type="Pfam" id="PF10531"/>
    </source>
</evidence>
<dbReference type="AlphaFoldDB" id="A0A6H2DLZ2"/>
<evidence type="ECO:0000313" key="4">
    <source>
        <dbReference type="EMBL" id="QJB69692.1"/>
    </source>
</evidence>
<dbReference type="Proteomes" id="UP000501600">
    <property type="component" value="Chromosome"/>
</dbReference>
<dbReference type="RefSeq" id="WP_168819897.1">
    <property type="nucleotide sequence ID" value="NZ_CP051217.1"/>
</dbReference>
<dbReference type="Pfam" id="PF10531">
    <property type="entry name" value="SLBB"/>
    <property type="match status" value="1"/>
</dbReference>
<dbReference type="KEGG" id="phao:HF685_10725"/>
<dbReference type="EMBL" id="CP051217">
    <property type="protein sequence ID" value="QJB69692.1"/>
    <property type="molecule type" value="Genomic_DNA"/>
</dbReference>
<accession>A0A6H2DLZ2</accession>
<dbReference type="PANTHER" id="PTHR33619:SF3">
    <property type="entry name" value="POLYSACCHARIDE EXPORT PROTEIN GFCE-RELATED"/>
    <property type="match status" value="1"/>
</dbReference>
<keyword evidence="1" id="KW-0732">Signal</keyword>
<sequence length="156" mass="16932">MQSASGYFLGAGDRLKLGLYGDDSFSGEYAVSTLGNLSLPLIGNIKASGKTIEQLQDDIVQRLAAGYYTDPRLSAEIVAFRPFYILGEVNRPGNYPYTAGLTLHQAVAIAGGYTYRANTGKLTLQREGAAYNIRIRSDGKLIIGPGDTILILERYF</sequence>
<dbReference type="InterPro" id="IPR049712">
    <property type="entry name" value="Poly_export"/>
</dbReference>
<organism evidence="4 5">
    <name type="scientific">Parasphingorhabdus halotolerans</name>
    <dbReference type="NCBI Taxonomy" id="2725558"/>
    <lineage>
        <taxon>Bacteria</taxon>
        <taxon>Pseudomonadati</taxon>
        <taxon>Pseudomonadota</taxon>
        <taxon>Alphaproteobacteria</taxon>
        <taxon>Sphingomonadales</taxon>
        <taxon>Sphingomonadaceae</taxon>
        <taxon>Parasphingorhabdus</taxon>
    </lineage>
</organism>
<dbReference type="GO" id="GO:0015159">
    <property type="term" value="F:polysaccharide transmembrane transporter activity"/>
    <property type="evidence" value="ECO:0007669"/>
    <property type="project" value="InterPro"/>
</dbReference>
<evidence type="ECO:0000259" key="2">
    <source>
        <dbReference type="Pfam" id="PF02563"/>
    </source>
</evidence>
<keyword evidence="5" id="KW-1185">Reference proteome</keyword>
<dbReference type="PANTHER" id="PTHR33619">
    <property type="entry name" value="POLYSACCHARIDE EXPORT PROTEIN GFCE-RELATED"/>
    <property type="match status" value="1"/>
</dbReference>
<proteinExistence type="predicted"/>
<dbReference type="Gene3D" id="3.10.560.10">
    <property type="entry name" value="Outer membrane lipoprotein wza domain like"/>
    <property type="match status" value="1"/>
</dbReference>
<feature type="domain" description="Soluble ligand binding" evidence="3">
    <location>
        <begin position="83"/>
        <end position="127"/>
    </location>
</feature>
<reference evidence="4 5" key="1">
    <citation type="submission" date="2020-04" db="EMBL/GenBank/DDBJ databases">
        <title>Genome sequence for Sphingorhabdus sp. strain M1.</title>
        <authorList>
            <person name="Park S.-J."/>
        </authorList>
    </citation>
    <scope>NUCLEOTIDE SEQUENCE [LARGE SCALE GENOMIC DNA]</scope>
    <source>
        <strain evidence="4 5">JK6</strain>
    </source>
</reference>
<dbReference type="Gene3D" id="3.30.1950.10">
    <property type="entry name" value="wza like domain"/>
    <property type="match status" value="1"/>
</dbReference>
<dbReference type="SUPFAM" id="SSF142984">
    <property type="entry name" value="Nqo1 middle domain-like"/>
    <property type="match status" value="1"/>
</dbReference>
<dbReference type="Pfam" id="PF02563">
    <property type="entry name" value="Poly_export"/>
    <property type="match status" value="1"/>
</dbReference>
<gene>
    <name evidence="4" type="ORF">HF685_10725</name>
</gene>
<dbReference type="InterPro" id="IPR019554">
    <property type="entry name" value="Soluble_ligand-bd"/>
</dbReference>
<evidence type="ECO:0000313" key="5">
    <source>
        <dbReference type="Proteomes" id="UP000501600"/>
    </source>
</evidence>
<dbReference type="InterPro" id="IPR003715">
    <property type="entry name" value="Poly_export_N"/>
</dbReference>
<feature type="domain" description="Polysaccharide export protein N-terminal" evidence="2">
    <location>
        <begin position="3"/>
        <end position="77"/>
    </location>
</feature>
<evidence type="ECO:0000256" key="1">
    <source>
        <dbReference type="ARBA" id="ARBA00022729"/>
    </source>
</evidence>
<name>A0A6H2DLZ2_9SPHN</name>